<feature type="transmembrane region" description="Helical" evidence="2">
    <location>
        <begin position="69"/>
        <end position="93"/>
    </location>
</feature>
<keyword evidence="2" id="KW-1133">Transmembrane helix</keyword>
<dbReference type="Proteomes" id="UP001356427">
    <property type="component" value="Unassembled WGS sequence"/>
</dbReference>
<evidence type="ECO:0000313" key="3">
    <source>
        <dbReference type="EMBL" id="KAK6297914.1"/>
    </source>
</evidence>
<keyword evidence="2" id="KW-0812">Transmembrane</keyword>
<accession>A0AAN8KZ34</accession>
<evidence type="ECO:0000256" key="1">
    <source>
        <dbReference type="SAM" id="MobiDB-lite"/>
    </source>
</evidence>
<reference evidence="3 4" key="1">
    <citation type="submission" date="2021-04" db="EMBL/GenBank/DDBJ databases">
        <authorList>
            <person name="De Guttry C."/>
            <person name="Zahm M."/>
            <person name="Klopp C."/>
            <person name="Cabau C."/>
            <person name="Louis A."/>
            <person name="Berthelot C."/>
            <person name="Parey E."/>
            <person name="Roest Crollius H."/>
            <person name="Montfort J."/>
            <person name="Robinson-Rechavi M."/>
            <person name="Bucao C."/>
            <person name="Bouchez O."/>
            <person name="Gislard M."/>
            <person name="Lluch J."/>
            <person name="Milhes M."/>
            <person name="Lampietro C."/>
            <person name="Lopez Roques C."/>
            <person name="Donnadieu C."/>
            <person name="Braasch I."/>
            <person name="Desvignes T."/>
            <person name="Postlethwait J."/>
            <person name="Bobe J."/>
            <person name="Wedekind C."/>
            <person name="Guiguen Y."/>
        </authorList>
    </citation>
    <scope>NUCLEOTIDE SEQUENCE [LARGE SCALE GENOMIC DNA]</scope>
    <source>
        <strain evidence="3">Cs_M1</strain>
        <tissue evidence="3">Blood</tissue>
    </source>
</reference>
<evidence type="ECO:0000313" key="4">
    <source>
        <dbReference type="Proteomes" id="UP001356427"/>
    </source>
</evidence>
<dbReference type="EMBL" id="JAGTTL010000030">
    <property type="protein sequence ID" value="KAK6297914.1"/>
    <property type="molecule type" value="Genomic_DNA"/>
</dbReference>
<protein>
    <submittedName>
        <fullName evidence="3">Uncharacterized protein</fullName>
    </submittedName>
</protein>
<organism evidence="3 4">
    <name type="scientific">Coregonus suidteri</name>
    <dbReference type="NCBI Taxonomy" id="861788"/>
    <lineage>
        <taxon>Eukaryota</taxon>
        <taxon>Metazoa</taxon>
        <taxon>Chordata</taxon>
        <taxon>Craniata</taxon>
        <taxon>Vertebrata</taxon>
        <taxon>Euteleostomi</taxon>
        <taxon>Actinopterygii</taxon>
        <taxon>Neopterygii</taxon>
        <taxon>Teleostei</taxon>
        <taxon>Protacanthopterygii</taxon>
        <taxon>Salmoniformes</taxon>
        <taxon>Salmonidae</taxon>
        <taxon>Coregoninae</taxon>
        <taxon>Coregonus</taxon>
    </lineage>
</organism>
<comment type="caution">
    <text evidence="3">The sequence shown here is derived from an EMBL/GenBank/DDBJ whole genome shotgun (WGS) entry which is preliminary data.</text>
</comment>
<sequence>MASLDGENDVPPPDRITSERSAERASAAPGLAELETESLYFSVGILRISGHDLMLLVNSYGSSPVKCLILHTALGVLLLIITALLAYSGYVLLEICLVWGNQEGPIAVTSANPTGEAETTHHNQVYAKLGDQVYAKLGDQVYAKLGDQVYAKLGDQVYAKLGDQVYAKLGDQVLQIFEEVQKRNSHGQMNPGFEADVT</sequence>
<dbReference type="AlphaFoldDB" id="A0AAN8KZ34"/>
<dbReference type="InterPro" id="IPR017945">
    <property type="entry name" value="DHBP_synth_RibB-like_a/b_dom"/>
</dbReference>
<proteinExistence type="predicted"/>
<feature type="region of interest" description="Disordered" evidence="1">
    <location>
        <begin position="1"/>
        <end position="29"/>
    </location>
</feature>
<name>A0AAN8KZ34_9TELE</name>
<keyword evidence="2" id="KW-0472">Membrane</keyword>
<evidence type="ECO:0000256" key="2">
    <source>
        <dbReference type="SAM" id="Phobius"/>
    </source>
</evidence>
<dbReference type="SUPFAM" id="SSF55821">
    <property type="entry name" value="YrdC/RibB"/>
    <property type="match status" value="1"/>
</dbReference>
<keyword evidence="4" id="KW-1185">Reference proteome</keyword>
<gene>
    <name evidence="3" type="ORF">J4Q44_G00309690</name>
</gene>